<gene>
    <name evidence="2" type="ORF">GPY61_00090</name>
</gene>
<dbReference type="PROSITE" id="PS51318">
    <property type="entry name" value="TAT"/>
    <property type="match status" value="1"/>
</dbReference>
<dbReference type="PANTHER" id="PTHR47495:SF2">
    <property type="entry name" value="ALDEHYDE DEHYDROGENASE"/>
    <property type="match status" value="1"/>
</dbReference>
<dbReference type="Gene3D" id="3.90.1170.50">
    <property type="entry name" value="Aldehyde oxidase/xanthine dehydrogenase, a/b hammerhead"/>
    <property type="match status" value="1"/>
</dbReference>
<dbReference type="Pfam" id="PF20256">
    <property type="entry name" value="MoCoBD_2"/>
    <property type="match status" value="2"/>
</dbReference>
<dbReference type="GO" id="GO:0016491">
    <property type="term" value="F:oxidoreductase activity"/>
    <property type="evidence" value="ECO:0007669"/>
    <property type="project" value="InterPro"/>
</dbReference>
<evidence type="ECO:0000313" key="2">
    <source>
        <dbReference type="EMBL" id="MVW58324.1"/>
    </source>
</evidence>
<name>A0A7X3K4Z8_9BURK</name>
<dbReference type="SUPFAM" id="SSF56003">
    <property type="entry name" value="Molybdenum cofactor-binding domain"/>
    <property type="match status" value="2"/>
</dbReference>
<dbReference type="InterPro" id="IPR008274">
    <property type="entry name" value="AldOxase/xan_DH_MoCoBD1"/>
</dbReference>
<accession>A0A7X3K4Z8</accession>
<protein>
    <submittedName>
        <fullName evidence="2">Molybdopterin-dependent oxidoreductase</fullName>
    </submittedName>
</protein>
<dbReference type="AlphaFoldDB" id="A0A7X3K4Z8"/>
<dbReference type="PANTHER" id="PTHR47495">
    <property type="entry name" value="ALDEHYDE DEHYDROGENASE"/>
    <property type="match status" value="1"/>
</dbReference>
<dbReference type="InterPro" id="IPR000674">
    <property type="entry name" value="Ald_Oxase/Xan_DH_a/b"/>
</dbReference>
<dbReference type="Proteomes" id="UP000443353">
    <property type="component" value="Unassembled WGS sequence"/>
</dbReference>
<keyword evidence="3" id="KW-1185">Reference proteome</keyword>
<feature type="domain" description="Aldehyde oxidase/xanthine dehydrogenase a/b hammerhead" evidence="1">
    <location>
        <begin position="222"/>
        <end position="305"/>
    </location>
</feature>
<dbReference type="EMBL" id="WSES01000001">
    <property type="protein sequence ID" value="MVW58324.1"/>
    <property type="molecule type" value="Genomic_DNA"/>
</dbReference>
<evidence type="ECO:0000259" key="1">
    <source>
        <dbReference type="SMART" id="SM01008"/>
    </source>
</evidence>
<organism evidence="2 3">
    <name type="scientific">Massilia cellulosiltytica</name>
    <dbReference type="NCBI Taxonomy" id="2683234"/>
    <lineage>
        <taxon>Bacteria</taxon>
        <taxon>Pseudomonadati</taxon>
        <taxon>Pseudomonadota</taxon>
        <taxon>Betaproteobacteria</taxon>
        <taxon>Burkholderiales</taxon>
        <taxon>Oxalobacteraceae</taxon>
        <taxon>Telluria group</taxon>
        <taxon>Massilia</taxon>
    </lineage>
</organism>
<sequence>MLFEQVKHVAPAGRFAPTSRRGFLKAGTLATGGLVLGFVLPTGGRFARAADAAKPTVYAPNAFLRVAPDNTVTVQVNRLEFGQGVHTALPMVIADELDADWSQVRSELAPAADVYKDPAFGIQMTGGSGTIAHSFTQYREIGARARAMLVQAAAQQWKADPSQCRTAKGVVYGPAGQKATYGSLAEAAMALPVPQTVTLKDQKAFRYIGKPMPRLDARAKSTGRQQFGLDVKPAGTKVAVVAHPPVFGAKVAKFDASKAKAVRGVIAVLEIPVDRGGRGVAVVADGYWPAKQARDLLAIEWDTSAVEKVDSGRQLAQFAQLAKTPGAVARKADTSKLAGAAKKISAVYEFPYLAHAPMEPINCTVDLKDDACTLWVGSQFQTIDQAAAAATAGLKPEQVTLNTMMAGGGFGRRAVPTSDFIVEAVNIAKAYKAAGHAGPVKLIWSREDDIRGGYYRPSHIHRADIGLDAGGNIVAWDHTIVGQSIISGTPFEPMMVKNGVDATMVEGMGEPYDVPLNLTAHAVKANVPVLWWRSVGSTHTAFVMETLIDEAAHAAGQDPVAYRKKLIDAKHARHHAALDLAVAKSGYGKKTLPKGRAYGVALHESFNTVVAYVVEASIADGSPKVHKVTAAVHCNLPVNPMSIEAQVQGAALMGLGTTLPGARITLKDGVVEQQNFGDYTVARMNDMPQVDVFIVPSQDPPTGMGEPGLPPLAPALANAVFKLTGKRLRKLPFDLAAA</sequence>
<dbReference type="InterPro" id="IPR012368">
    <property type="entry name" value="OxRdtase_Mopterin-bd_su_IorB"/>
</dbReference>
<dbReference type="Pfam" id="PF02738">
    <property type="entry name" value="MoCoBD_1"/>
    <property type="match status" value="1"/>
</dbReference>
<dbReference type="PIRSF" id="PIRSF036389">
    <property type="entry name" value="IOR_B"/>
    <property type="match status" value="1"/>
</dbReference>
<dbReference type="InterPro" id="IPR037165">
    <property type="entry name" value="AldOxase/xan_DH_Mopterin-bd_sf"/>
</dbReference>
<dbReference type="InterPro" id="IPR052516">
    <property type="entry name" value="N-heterocyclic_Hydroxylase"/>
</dbReference>
<comment type="caution">
    <text evidence="2">The sequence shown here is derived from an EMBL/GenBank/DDBJ whole genome shotgun (WGS) entry which is preliminary data.</text>
</comment>
<proteinExistence type="predicted"/>
<dbReference type="InterPro" id="IPR006311">
    <property type="entry name" value="TAT_signal"/>
</dbReference>
<dbReference type="RefSeq" id="WP_160406467.1">
    <property type="nucleotide sequence ID" value="NZ_WSES01000001.1"/>
</dbReference>
<dbReference type="SMART" id="SM01008">
    <property type="entry name" value="Ald_Xan_dh_C"/>
    <property type="match status" value="1"/>
</dbReference>
<dbReference type="InterPro" id="IPR046867">
    <property type="entry name" value="AldOxase/xan_DH_MoCoBD2"/>
</dbReference>
<evidence type="ECO:0000313" key="3">
    <source>
        <dbReference type="Proteomes" id="UP000443353"/>
    </source>
</evidence>
<reference evidence="2 3" key="1">
    <citation type="submission" date="2019-12" db="EMBL/GenBank/DDBJ databases">
        <authorList>
            <person name="Li C."/>
            <person name="Zhao J."/>
        </authorList>
    </citation>
    <scope>NUCLEOTIDE SEQUENCE [LARGE SCALE GENOMIC DNA]</scope>
    <source>
        <strain evidence="2 3">NEAU-DD11</strain>
    </source>
</reference>
<dbReference type="Gene3D" id="3.30.365.10">
    <property type="entry name" value="Aldehyde oxidase/xanthine dehydrogenase, molybdopterin binding domain"/>
    <property type="match status" value="4"/>
</dbReference>